<dbReference type="InterPro" id="IPR027417">
    <property type="entry name" value="P-loop_NTPase"/>
</dbReference>
<dbReference type="Proteomes" id="UP001188597">
    <property type="component" value="Unassembled WGS sequence"/>
</dbReference>
<dbReference type="PANTHER" id="PTHR45629:SF7">
    <property type="entry name" value="DNA EXCISION REPAIR PROTEIN ERCC-6-RELATED"/>
    <property type="match status" value="1"/>
</dbReference>
<evidence type="ECO:0000259" key="1">
    <source>
        <dbReference type="Pfam" id="PF00176"/>
    </source>
</evidence>
<evidence type="ECO:0000313" key="2">
    <source>
        <dbReference type="EMBL" id="KAK3033312.1"/>
    </source>
</evidence>
<dbReference type="InterPro" id="IPR038718">
    <property type="entry name" value="SNF2-like_sf"/>
</dbReference>
<accession>A0AA88WST3</accession>
<sequence length="173" mass="19717">MKNKRLKTEAISENKETLLKIPDVFILAKLVLRGLGKTIQTIAFLAAVYEKDGELSETTTEKRQVEKKGPVVIVCPSSVIYNWEIEFSKWAPFSVAIYHGVNRDLIMDKVEAQAIEILITSFDTYRICGSMCQRFNGKLQSLTRHTGLRKKNQNFMQLVSKLKPQNVTVLQEP</sequence>
<comment type="caution">
    <text evidence="2">The sequence shown here is derived from an EMBL/GenBank/DDBJ whole genome shotgun (WGS) entry which is preliminary data.</text>
</comment>
<organism evidence="2 3">
    <name type="scientific">Escallonia herrerae</name>
    <dbReference type="NCBI Taxonomy" id="1293975"/>
    <lineage>
        <taxon>Eukaryota</taxon>
        <taxon>Viridiplantae</taxon>
        <taxon>Streptophyta</taxon>
        <taxon>Embryophyta</taxon>
        <taxon>Tracheophyta</taxon>
        <taxon>Spermatophyta</taxon>
        <taxon>Magnoliopsida</taxon>
        <taxon>eudicotyledons</taxon>
        <taxon>Gunneridae</taxon>
        <taxon>Pentapetalae</taxon>
        <taxon>asterids</taxon>
        <taxon>campanulids</taxon>
        <taxon>Escalloniales</taxon>
        <taxon>Escalloniaceae</taxon>
        <taxon>Escallonia</taxon>
    </lineage>
</organism>
<proteinExistence type="predicted"/>
<gene>
    <name evidence="2" type="ORF">RJ639_033780</name>
</gene>
<feature type="domain" description="SNF2 N-terminal" evidence="1">
    <location>
        <begin position="34"/>
        <end position="166"/>
    </location>
</feature>
<keyword evidence="3" id="KW-1185">Reference proteome</keyword>
<dbReference type="Gene3D" id="3.40.50.10810">
    <property type="entry name" value="Tandem AAA-ATPase domain"/>
    <property type="match status" value="1"/>
</dbReference>
<dbReference type="InterPro" id="IPR000330">
    <property type="entry name" value="SNF2_N"/>
</dbReference>
<dbReference type="AlphaFoldDB" id="A0AA88WST3"/>
<dbReference type="GO" id="GO:0005524">
    <property type="term" value="F:ATP binding"/>
    <property type="evidence" value="ECO:0007669"/>
    <property type="project" value="InterPro"/>
</dbReference>
<dbReference type="EMBL" id="JAVXUP010000238">
    <property type="protein sequence ID" value="KAK3033312.1"/>
    <property type="molecule type" value="Genomic_DNA"/>
</dbReference>
<dbReference type="PANTHER" id="PTHR45629">
    <property type="entry name" value="SNF2/RAD54 FAMILY MEMBER"/>
    <property type="match status" value="1"/>
</dbReference>
<protein>
    <recommendedName>
        <fullName evidence="1">SNF2 N-terminal domain-containing protein</fullName>
    </recommendedName>
</protein>
<reference evidence="2" key="1">
    <citation type="submission" date="2022-12" db="EMBL/GenBank/DDBJ databases">
        <title>Draft genome assemblies for two species of Escallonia (Escalloniales).</title>
        <authorList>
            <person name="Chanderbali A."/>
            <person name="Dervinis C."/>
            <person name="Anghel I."/>
            <person name="Soltis D."/>
            <person name="Soltis P."/>
            <person name="Zapata F."/>
        </authorList>
    </citation>
    <scope>NUCLEOTIDE SEQUENCE</scope>
    <source>
        <strain evidence="2">UCBG64.0493</strain>
        <tissue evidence="2">Leaf</tissue>
    </source>
</reference>
<dbReference type="SUPFAM" id="SSF52540">
    <property type="entry name" value="P-loop containing nucleoside triphosphate hydrolases"/>
    <property type="match status" value="1"/>
</dbReference>
<name>A0AA88WST3_9ASTE</name>
<dbReference type="InterPro" id="IPR050496">
    <property type="entry name" value="SNF2_RAD54_helicase_repair"/>
</dbReference>
<dbReference type="Pfam" id="PF00176">
    <property type="entry name" value="SNF2-rel_dom"/>
    <property type="match status" value="1"/>
</dbReference>
<evidence type="ECO:0000313" key="3">
    <source>
        <dbReference type="Proteomes" id="UP001188597"/>
    </source>
</evidence>